<dbReference type="InterPro" id="IPR057670">
    <property type="entry name" value="SH3_retrovirus"/>
</dbReference>
<sequence length="828" mass="94110">MESTLDVSGLSESNYSMWAVKMKIIMRSLGVWSVIEGTDRDDDKDQGAMVAISQAMPDDVMMAIAEKQSAKEAWEALREMRVGEDRVKKARVQVLKRQLNKLQMEDSEKVNEYSMKLTTLVAEIRSLVTKLDDSEYQRQLLVSEPLRKGLKVESCQRAVEINYFSLRLSGRLSVQKGRKIEISTALKKEAITEEVEDVDVDVVNMEVEEMAVALVLSGELEILTYPSEDEAFEAFKKVKIAAEIEKDSKLKASRTDRGGEFTSNEFKQYCEQMRIKRYLTAPYSPQQNGIVERSNQTVVSMARSLSKSMDVPDRSKKMVFIGYDRNTKGYRVFDLVTRRVVVSRDVVFEEEKKWEWNKVPVKETRAVGNTTSQKYFTVEGMFDTENRENEQSISDSGIDIGNSGSNSPRTPEVNGDEFFESVQPEMFEESSSVGPYRGKRDLKTHEGLEVHHMDVKSAFLNGELEEDVYVIQTPGFEIKEEEHKMLKLHKALYGLRQAPRAWNSKLDKSLKVLGFEKCSLEHAAYTRSQEKKNLIVGVYVDDLIITGESTQDIGKFKSQMKKLFSMSDLGLLSYYLGIEVCQTPYKITLNQSAYARKVLDKCGMKDCNSTHIPMEPRLKLNKESTHPPVDKTLYRSVVGSLRYLLHTRPDLAFSVGMVSRHMEKPMTEHMAVVKHISRYVKGTLNLGCAYEKNEGVLELVGYSDTDLAGDINDSDLAAACQGVWLGRLLADLLKIEVKKMVLKIDNQSAIALSRNPVYHERSKHIDTRFHYIRDCIESGMIEIQHVCTKDQSADILSADILTKSLAKPKFQEMRERIGVKTIGREQQA</sequence>
<feature type="domain" description="Integrase catalytic" evidence="2">
    <location>
        <begin position="189"/>
        <end position="345"/>
    </location>
</feature>
<dbReference type="InterPro" id="IPR013103">
    <property type="entry name" value="RVT_2"/>
</dbReference>
<dbReference type="Pfam" id="PF14223">
    <property type="entry name" value="Retrotran_gag_2"/>
    <property type="match status" value="1"/>
</dbReference>
<dbReference type="InterPro" id="IPR036397">
    <property type="entry name" value="RNaseH_sf"/>
</dbReference>
<evidence type="ECO:0000259" key="2">
    <source>
        <dbReference type="PROSITE" id="PS50994"/>
    </source>
</evidence>
<gene>
    <name evidence="3" type="ORF">SHERM_15921</name>
</gene>
<dbReference type="EMBL" id="CACSLK010013932">
    <property type="protein sequence ID" value="CAA0816053.1"/>
    <property type="molecule type" value="Genomic_DNA"/>
</dbReference>
<dbReference type="Pfam" id="PF25597">
    <property type="entry name" value="SH3_retrovirus"/>
    <property type="match status" value="1"/>
</dbReference>
<protein>
    <recommendedName>
        <fullName evidence="2">Integrase catalytic domain-containing protein</fullName>
    </recommendedName>
</protein>
<dbReference type="SUPFAM" id="SSF53098">
    <property type="entry name" value="Ribonuclease H-like"/>
    <property type="match status" value="1"/>
</dbReference>
<reference evidence="3" key="1">
    <citation type="submission" date="2019-12" db="EMBL/GenBank/DDBJ databases">
        <authorList>
            <person name="Scholes J."/>
        </authorList>
    </citation>
    <scope>NUCLEOTIDE SEQUENCE</scope>
</reference>
<name>A0A9N7MYH1_STRHE</name>
<dbReference type="PROSITE" id="PS50994">
    <property type="entry name" value="INTEGRASE"/>
    <property type="match status" value="1"/>
</dbReference>
<dbReference type="InterPro" id="IPR001584">
    <property type="entry name" value="Integrase_cat-core"/>
</dbReference>
<evidence type="ECO:0000256" key="1">
    <source>
        <dbReference type="SAM" id="MobiDB-lite"/>
    </source>
</evidence>
<keyword evidence="4" id="KW-1185">Reference proteome</keyword>
<organism evidence="3 4">
    <name type="scientific">Striga hermonthica</name>
    <name type="common">Purple witchweed</name>
    <name type="synonym">Buchnera hermonthica</name>
    <dbReference type="NCBI Taxonomy" id="68872"/>
    <lineage>
        <taxon>Eukaryota</taxon>
        <taxon>Viridiplantae</taxon>
        <taxon>Streptophyta</taxon>
        <taxon>Embryophyta</taxon>
        <taxon>Tracheophyta</taxon>
        <taxon>Spermatophyta</taxon>
        <taxon>Magnoliopsida</taxon>
        <taxon>eudicotyledons</taxon>
        <taxon>Gunneridae</taxon>
        <taxon>Pentapetalae</taxon>
        <taxon>asterids</taxon>
        <taxon>lamiids</taxon>
        <taxon>Lamiales</taxon>
        <taxon>Orobanchaceae</taxon>
        <taxon>Buchnereae</taxon>
        <taxon>Striga</taxon>
    </lineage>
</organism>
<feature type="compositionally biased region" description="Low complexity" evidence="1">
    <location>
        <begin position="392"/>
        <end position="407"/>
    </location>
</feature>
<proteinExistence type="predicted"/>
<dbReference type="Pfam" id="PF07727">
    <property type="entry name" value="RVT_2"/>
    <property type="match status" value="1"/>
</dbReference>
<dbReference type="PANTHER" id="PTHR11439">
    <property type="entry name" value="GAG-POL-RELATED RETROTRANSPOSON"/>
    <property type="match status" value="1"/>
</dbReference>
<feature type="region of interest" description="Disordered" evidence="1">
    <location>
        <begin position="389"/>
        <end position="411"/>
    </location>
</feature>
<dbReference type="GO" id="GO:0003676">
    <property type="term" value="F:nucleic acid binding"/>
    <property type="evidence" value="ECO:0007669"/>
    <property type="project" value="InterPro"/>
</dbReference>
<dbReference type="GO" id="GO:0015074">
    <property type="term" value="P:DNA integration"/>
    <property type="evidence" value="ECO:0007669"/>
    <property type="project" value="InterPro"/>
</dbReference>
<dbReference type="Gene3D" id="3.30.420.10">
    <property type="entry name" value="Ribonuclease H-like superfamily/Ribonuclease H"/>
    <property type="match status" value="1"/>
</dbReference>
<comment type="caution">
    <text evidence="3">The sequence shown here is derived from an EMBL/GenBank/DDBJ whole genome shotgun (WGS) entry which is preliminary data.</text>
</comment>
<evidence type="ECO:0000313" key="3">
    <source>
        <dbReference type="EMBL" id="CAA0816053.1"/>
    </source>
</evidence>
<evidence type="ECO:0000313" key="4">
    <source>
        <dbReference type="Proteomes" id="UP001153555"/>
    </source>
</evidence>
<dbReference type="InterPro" id="IPR043502">
    <property type="entry name" value="DNA/RNA_pol_sf"/>
</dbReference>
<dbReference type="PANTHER" id="PTHR11439:SF515">
    <property type="entry name" value="GAG-POL POLYPROTEIN"/>
    <property type="match status" value="1"/>
</dbReference>
<dbReference type="AlphaFoldDB" id="A0A9N7MYH1"/>
<dbReference type="InterPro" id="IPR012337">
    <property type="entry name" value="RNaseH-like_sf"/>
</dbReference>
<accession>A0A9N7MYH1</accession>
<dbReference type="OrthoDB" id="5378265at2759"/>
<dbReference type="Proteomes" id="UP001153555">
    <property type="component" value="Unassembled WGS sequence"/>
</dbReference>
<dbReference type="CDD" id="cd09272">
    <property type="entry name" value="RNase_HI_RT_Ty1"/>
    <property type="match status" value="1"/>
</dbReference>
<dbReference type="SUPFAM" id="SSF56672">
    <property type="entry name" value="DNA/RNA polymerases"/>
    <property type="match status" value="1"/>
</dbReference>